<dbReference type="EMBL" id="CAJVRL010000105">
    <property type="protein sequence ID" value="CAG8961270.1"/>
    <property type="molecule type" value="Genomic_DNA"/>
</dbReference>
<protein>
    <submittedName>
        <fullName evidence="2">Uncharacterized protein</fullName>
    </submittedName>
</protein>
<name>A0A9N9L6G9_9HELO</name>
<evidence type="ECO:0000313" key="3">
    <source>
        <dbReference type="Proteomes" id="UP000696280"/>
    </source>
</evidence>
<dbReference type="AlphaFoldDB" id="A0A9N9L6G9"/>
<keyword evidence="1" id="KW-0472">Membrane</keyword>
<sequence>MHTEPSYIAVVTLLHNPGHWAGLSHTNDLRLDITPPSSSSSSSSSRTWNALPSQKDLAFRRISSVFLMASLLTVITPFRPVTWFLPIAGPDILDQFIAPPLFLGALFAQWRIAGVSGALVIDVMDVGFVYHSSMYWTCAFAELCICLGVGMARNEYLRRGASLGLVGGLWAVGWGCTPVRYKMQAWDILKWVWTMLAIDHARASLGGGRRRY</sequence>
<keyword evidence="1" id="KW-1133">Transmembrane helix</keyword>
<organism evidence="2 3">
    <name type="scientific">Hymenoscyphus fraxineus</name>
    <dbReference type="NCBI Taxonomy" id="746836"/>
    <lineage>
        <taxon>Eukaryota</taxon>
        <taxon>Fungi</taxon>
        <taxon>Dikarya</taxon>
        <taxon>Ascomycota</taxon>
        <taxon>Pezizomycotina</taxon>
        <taxon>Leotiomycetes</taxon>
        <taxon>Helotiales</taxon>
        <taxon>Helotiaceae</taxon>
        <taxon>Hymenoscyphus</taxon>
    </lineage>
</organism>
<keyword evidence="1" id="KW-0812">Transmembrane</keyword>
<gene>
    <name evidence="2" type="ORF">HYFRA_00013549</name>
</gene>
<proteinExistence type="predicted"/>
<evidence type="ECO:0000256" key="1">
    <source>
        <dbReference type="SAM" id="Phobius"/>
    </source>
</evidence>
<comment type="caution">
    <text evidence="2">The sequence shown here is derived from an EMBL/GenBank/DDBJ whole genome shotgun (WGS) entry which is preliminary data.</text>
</comment>
<dbReference type="Proteomes" id="UP000696280">
    <property type="component" value="Unassembled WGS sequence"/>
</dbReference>
<accession>A0A9N9L6G9</accession>
<feature type="transmembrane region" description="Helical" evidence="1">
    <location>
        <begin position="133"/>
        <end position="151"/>
    </location>
</feature>
<dbReference type="OrthoDB" id="5227396at2759"/>
<evidence type="ECO:0000313" key="2">
    <source>
        <dbReference type="EMBL" id="CAG8961270.1"/>
    </source>
</evidence>
<feature type="transmembrane region" description="Helical" evidence="1">
    <location>
        <begin position="65"/>
        <end position="85"/>
    </location>
</feature>
<keyword evidence="3" id="KW-1185">Reference proteome</keyword>
<reference evidence="2" key="1">
    <citation type="submission" date="2021-07" db="EMBL/GenBank/DDBJ databases">
        <authorList>
            <person name="Durling M."/>
        </authorList>
    </citation>
    <scope>NUCLEOTIDE SEQUENCE</scope>
</reference>